<proteinExistence type="predicted"/>
<dbReference type="AlphaFoldDB" id="A0A0A9E5Q3"/>
<reference evidence="1" key="1">
    <citation type="submission" date="2014-09" db="EMBL/GenBank/DDBJ databases">
        <authorList>
            <person name="Magalhaes I.L.F."/>
            <person name="Oliveira U."/>
            <person name="Santos F.R."/>
            <person name="Vidigal T.H.D.A."/>
            <person name="Brescovit A.D."/>
            <person name="Santos A.J."/>
        </authorList>
    </citation>
    <scope>NUCLEOTIDE SEQUENCE</scope>
    <source>
        <tissue evidence="1">Shoot tissue taken approximately 20 cm above the soil surface</tissue>
    </source>
</reference>
<protein>
    <submittedName>
        <fullName evidence="1">Eukaryotic translation initiation factor 2 beta subunit</fullName>
    </submittedName>
</protein>
<reference evidence="1" key="2">
    <citation type="journal article" date="2015" name="Data Brief">
        <title>Shoot transcriptome of the giant reed, Arundo donax.</title>
        <authorList>
            <person name="Barrero R.A."/>
            <person name="Guerrero F.D."/>
            <person name="Moolhuijzen P."/>
            <person name="Goolsby J.A."/>
            <person name="Tidwell J."/>
            <person name="Bellgard S.E."/>
            <person name="Bellgard M.I."/>
        </authorList>
    </citation>
    <scope>NUCLEOTIDE SEQUENCE</scope>
    <source>
        <tissue evidence="1">Shoot tissue taken approximately 20 cm above the soil surface</tissue>
    </source>
</reference>
<accession>A0A0A9E5Q3</accession>
<sequence length="19" mass="2005">MLVNSRNVLNGVGTMKSGQ</sequence>
<evidence type="ECO:0000313" key="1">
    <source>
        <dbReference type="EMBL" id="JAD94363.1"/>
    </source>
</evidence>
<organism evidence="1">
    <name type="scientific">Arundo donax</name>
    <name type="common">Giant reed</name>
    <name type="synonym">Donax arundinaceus</name>
    <dbReference type="NCBI Taxonomy" id="35708"/>
    <lineage>
        <taxon>Eukaryota</taxon>
        <taxon>Viridiplantae</taxon>
        <taxon>Streptophyta</taxon>
        <taxon>Embryophyta</taxon>
        <taxon>Tracheophyta</taxon>
        <taxon>Spermatophyta</taxon>
        <taxon>Magnoliopsida</taxon>
        <taxon>Liliopsida</taxon>
        <taxon>Poales</taxon>
        <taxon>Poaceae</taxon>
        <taxon>PACMAD clade</taxon>
        <taxon>Arundinoideae</taxon>
        <taxon>Arundineae</taxon>
        <taxon>Arundo</taxon>
    </lineage>
</organism>
<dbReference type="EMBL" id="GBRH01203532">
    <property type="protein sequence ID" value="JAD94363.1"/>
    <property type="molecule type" value="Transcribed_RNA"/>
</dbReference>
<name>A0A0A9E5Q3_ARUDO</name>
<keyword evidence="1" id="KW-0396">Initiation factor</keyword>
<keyword evidence="1" id="KW-0648">Protein biosynthesis</keyword>
<dbReference type="GO" id="GO:0003743">
    <property type="term" value="F:translation initiation factor activity"/>
    <property type="evidence" value="ECO:0007669"/>
    <property type="project" value="UniProtKB-KW"/>
</dbReference>